<name>A0A9W6JVT1_9HYPH</name>
<feature type="domain" description="Flavinylation-associated cytochrome" evidence="2">
    <location>
        <begin position="74"/>
        <end position="131"/>
    </location>
</feature>
<dbReference type="InterPro" id="IPR025517">
    <property type="entry name" value="DUF4405"/>
</dbReference>
<comment type="caution">
    <text evidence="3">The sequence shown here is derived from an EMBL/GenBank/DDBJ whole genome shotgun (WGS) entry which is preliminary data.</text>
</comment>
<dbReference type="Proteomes" id="UP001143330">
    <property type="component" value="Unassembled WGS sequence"/>
</dbReference>
<dbReference type="RefSeq" id="WP_246547099.1">
    <property type="nucleotide sequence ID" value="NZ_BSFM01000014.1"/>
</dbReference>
<dbReference type="Pfam" id="PF14358">
    <property type="entry name" value="DUF4405"/>
    <property type="match status" value="1"/>
</dbReference>
<evidence type="ECO:0000313" key="3">
    <source>
        <dbReference type="EMBL" id="GLK84706.1"/>
    </source>
</evidence>
<keyword evidence="1" id="KW-1133">Transmembrane helix</keyword>
<feature type="transmembrane region" description="Helical" evidence="1">
    <location>
        <begin position="114"/>
        <end position="133"/>
    </location>
</feature>
<evidence type="ECO:0000259" key="2">
    <source>
        <dbReference type="Pfam" id="PF14358"/>
    </source>
</evidence>
<evidence type="ECO:0000313" key="4">
    <source>
        <dbReference type="Proteomes" id="UP001143330"/>
    </source>
</evidence>
<reference evidence="3" key="2">
    <citation type="submission" date="2023-01" db="EMBL/GenBank/DDBJ databases">
        <authorList>
            <person name="Sun Q."/>
            <person name="Evtushenko L."/>
        </authorList>
    </citation>
    <scope>NUCLEOTIDE SEQUENCE</scope>
    <source>
        <strain evidence="3">VKM B-2789</strain>
    </source>
</reference>
<dbReference type="EMBL" id="BSFM01000014">
    <property type="protein sequence ID" value="GLK84706.1"/>
    <property type="molecule type" value="Genomic_DNA"/>
</dbReference>
<feature type="transmembrane region" description="Helical" evidence="1">
    <location>
        <begin position="72"/>
        <end position="94"/>
    </location>
</feature>
<reference evidence="3" key="1">
    <citation type="journal article" date="2014" name="Int. J. Syst. Evol. Microbiol.">
        <title>Complete genome sequence of Corynebacterium casei LMG S-19264T (=DSM 44701T), isolated from a smear-ripened cheese.</title>
        <authorList>
            <consortium name="US DOE Joint Genome Institute (JGI-PGF)"/>
            <person name="Walter F."/>
            <person name="Albersmeier A."/>
            <person name="Kalinowski J."/>
            <person name="Ruckert C."/>
        </authorList>
    </citation>
    <scope>NUCLEOTIDE SEQUENCE</scope>
    <source>
        <strain evidence="3">VKM B-2789</strain>
    </source>
</reference>
<evidence type="ECO:0000256" key="1">
    <source>
        <dbReference type="SAM" id="Phobius"/>
    </source>
</evidence>
<feature type="transmembrane region" description="Helical" evidence="1">
    <location>
        <begin position="7"/>
        <end position="29"/>
    </location>
</feature>
<accession>A0A9W6JVT1</accession>
<feature type="transmembrane region" description="Helical" evidence="1">
    <location>
        <begin position="197"/>
        <end position="219"/>
    </location>
</feature>
<keyword evidence="1" id="KW-0812">Transmembrane</keyword>
<keyword evidence="1" id="KW-0472">Membrane</keyword>
<feature type="transmembrane region" description="Helical" evidence="1">
    <location>
        <begin position="153"/>
        <end position="177"/>
    </location>
</feature>
<dbReference type="AlphaFoldDB" id="A0A9W6JVT1"/>
<organism evidence="3 4">
    <name type="scientific">Ancylobacter defluvii</name>
    <dbReference type="NCBI Taxonomy" id="1282440"/>
    <lineage>
        <taxon>Bacteria</taxon>
        <taxon>Pseudomonadati</taxon>
        <taxon>Pseudomonadota</taxon>
        <taxon>Alphaproteobacteria</taxon>
        <taxon>Hyphomicrobiales</taxon>
        <taxon>Xanthobacteraceae</taxon>
        <taxon>Ancylobacter</taxon>
    </lineage>
</organism>
<proteinExistence type="predicted"/>
<keyword evidence="4" id="KW-1185">Reference proteome</keyword>
<sequence length="236" mass="26568">MLSHRFLLRLMLDLIGMGLLLACLAYYWLDNLAHELMGTGLFLLLIAHAVFNRRWYRALFDGRYDTRRRIGIAVNLSFLAVMLALAITSLIVSRSLLTAFALDDDVAVRQIHKLAAYWAVAVLGLHLGLNWSIVMNVVRHALGLVGARPLRSWALRVVAGVIAAFGIENSFAMTFGSKLLLHTTLDMWDFNEETPRFFVNYLSIIGLYAALAHYALALIPRRGRRSSPLPVLPEHR</sequence>
<feature type="transmembrane region" description="Helical" evidence="1">
    <location>
        <begin position="35"/>
        <end position="51"/>
    </location>
</feature>
<gene>
    <name evidence="3" type="ORF">GCM10017653_27760</name>
</gene>
<protein>
    <recommendedName>
        <fullName evidence="2">Flavinylation-associated cytochrome domain-containing protein</fullName>
    </recommendedName>
</protein>